<name>B0YR13_MYXFU</name>
<protein>
    <submittedName>
        <fullName evidence="1">Uncharacterized protein</fullName>
    </submittedName>
</protein>
<proteinExistence type="predicted"/>
<accession>B0YR13</accession>
<sequence length="487" mass="53061">MPNLNTTVAFRKGLQQFEKDVGFQVGQMVAPAGTVTDAVCMEFQCSVSTTSAVGALTMVERLQVLSKIRASFAQILGEDAGGLRLDPIQGQSLDNIRLDAIRLLGLDMDGLEDNTTGLAKAFAVGSNQVTFKVFLPVGHLEKVAESAYFTGLSPEQLLDCELTVTRDVDPFQAVKSALTSTIKVLFAPGTKKAEARRIGLMPHCRSITNAESDTLATPEGLVLDFSHMAPMQDKEVKAMSVRVGNVLVTDVPSTPEHVYADFLRKFPSISAAEKTLTATRTPIFLAEPNVMTRMHAGRVEAKVQERTAEWDGRVLYVPLHDHAQVFALVRTYAKRIESGRHLLAVNTAMYEGLDIEDRLLPYVGMTVFLNTEEGFSDFPGIYCKQGGEPYVTVPEHRLRQAAVRVADAMRSTTTHPNGNRDLVKSVVNDEARWVPGAVTHGDGLRVSSKVRQDVQALIRDAAIKYAETLGKTDAEKAAAARLLGSAF</sequence>
<dbReference type="EMBL" id="EU137666">
    <property type="protein sequence ID" value="ABX46787.1"/>
    <property type="molecule type" value="Genomic_DNA"/>
</dbReference>
<geneLocation type="plasmid" evidence="1">
    <name>pMF1</name>
</geneLocation>
<dbReference type="RefSeq" id="WP_012289998.1">
    <property type="nucleotide sequence ID" value="NC_010372.1"/>
</dbReference>
<reference evidence="1" key="1">
    <citation type="journal article" date="2008" name="Appl. Environ. Microbiol.">
        <title>Discovery of the autonomously replicating plasmid pMF1 from Myxococcus fulvus and development of a gene cloning system in Myxococcus xanthus.</title>
        <authorList>
            <person name="Zhao J.Y."/>
            <person name="Zhong L."/>
            <person name="Shen M.J."/>
            <person name="Xia Z.J."/>
            <person name="Cheng Q.X."/>
            <person name="Sun X."/>
            <person name="Zhao G.P."/>
            <person name="Li Y.Z."/>
            <person name="Qin Z.J."/>
        </authorList>
    </citation>
    <scope>NUCLEOTIDE SEQUENCE</scope>
    <source>
        <strain evidence="1">124B02</strain>
        <plasmid evidence="1">pMF1</plasmid>
    </source>
</reference>
<evidence type="ECO:0000313" key="1">
    <source>
        <dbReference type="EMBL" id="ABX46787.1"/>
    </source>
</evidence>
<dbReference type="AlphaFoldDB" id="B0YR13"/>
<gene>
    <name evidence="1" type="ORF">pMF1.4</name>
</gene>
<keyword evidence="1" id="KW-0614">Plasmid</keyword>
<organism evidence="1">
    <name type="scientific">Myxococcus fulvus</name>
    <dbReference type="NCBI Taxonomy" id="33"/>
    <lineage>
        <taxon>Bacteria</taxon>
        <taxon>Pseudomonadati</taxon>
        <taxon>Myxococcota</taxon>
        <taxon>Myxococcia</taxon>
        <taxon>Myxococcales</taxon>
        <taxon>Cystobacterineae</taxon>
        <taxon>Myxococcaceae</taxon>
        <taxon>Myxococcus</taxon>
    </lineage>
</organism>